<reference evidence="1" key="1">
    <citation type="submission" date="2020-11" db="EMBL/GenBank/DDBJ databases">
        <authorList>
            <person name="Koelle M."/>
            <person name="Horta M.A.C."/>
            <person name="Nowrousian M."/>
            <person name="Ohm R.A."/>
            <person name="Benz P."/>
            <person name="Pilgard A."/>
        </authorList>
    </citation>
    <scope>NUCLEOTIDE SEQUENCE</scope>
    <source>
        <strain evidence="1">FPRL280</strain>
    </source>
</reference>
<protein>
    <submittedName>
        <fullName evidence="1">Uncharacterized protein</fullName>
    </submittedName>
</protein>
<dbReference type="Proteomes" id="UP000639403">
    <property type="component" value="Unassembled WGS sequence"/>
</dbReference>
<dbReference type="AlphaFoldDB" id="A0A8H7NSA4"/>
<name>A0A8H7NSA4_9APHY</name>
<organism evidence="1 2">
    <name type="scientific">Rhodonia placenta</name>
    <dbReference type="NCBI Taxonomy" id="104341"/>
    <lineage>
        <taxon>Eukaryota</taxon>
        <taxon>Fungi</taxon>
        <taxon>Dikarya</taxon>
        <taxon>Basidiomycota</taxon>
        <taxon>Agaricomycotina</taxon>
        <taxon>Agaricomycetes</taxon>
        <taxon>Polyporales</taxon>
        <taxon>Adustoporiaceae</taxon>
        <taxon>Rhodonia</taxon>
    </lineage>
</organism>
<proteinExistence type="predicted"/>
<sequence>MHSMLTQPQGPVSQSSCVSSAHAVPGCAAQLSNLID</sequence>
<accession>A0A8H7NSA4</accession>
<evidence type="ECO:0000313" key="2">
    <source>
        <dbReference type="Proteomes" id="UP000639403"/>
    </source>
</evidence>
<comment type="caution">
    <text evidence="1">The sequence shown here is derived from an EMBL/GenBank/DDBJ whole genome shotgun (WGS) entry which is preliminary data.</text>
</comment>
<reference evidence="1" key="2">
    <citation type="journal article" name="Front. Microbiol.">
        <title>Degradative Capacity of Two Strains of Rhodonia placenta: From Phenotype to Genotype.</title>
        <authorList>
            <person name="Kolle M."/>
            <person name="Horta M.A.C."/>
            <person name="Nowrousian M."/>
            <person name="Ohm R.A."/>
            <person name="Benz J.P."/>
            <person name="Pilgard A."/>
        </authorList>
    </citation>
    <scope>NUCLEOTIDE SEQUENCE</scope>
    <source>
        <strain evidence="1">FPRL280</strain>
    </source>
</reference>
<dbReference type="EMBL" id="JADOXO010000888">
    <property type="protein sequence ID" value="KAF9799491.1"/>
    <property type="molecule type" value="Genomic_DNA"/>
</dbReference>
<evidence type="ECO:0000313" key="1">
    <source>
        <dbReference type="EMBL" id="KAF9799491.1"/>
    </source>
</evidence>
<gene>
    <name evidence="1" type="ORF">IEO21_10546</name>
</gene>